<evidence type="ECO:0000313" key="2">
    <source>
        <dbReference type="Proteomes" id="UP001211065"/>
    </source>
</evidence>
<gene>
    <name evidence="1" type="ORF">HK099_007477</name>
</gene>
<organism evidence="1 2">
    <name type="scientific">Clydaea vesicula</name>
    <dbReference type="NCBI Taxonomy" id="447962"/>
    <lineage>
        <taxon>Eukaryota</taxon>
        <taxon>Fungi</taxon>
        <taxon>Fungi incertae sedis</taxon>
        <taxon>Chytridiomycota</taxon>
        <taxon>Chytridiomycota incertae sedis</taxon>
        <taxon>Chytridiomycetes</taxon>
        <taxon>Lobulomycetales</taxon>
        <taxon>Lobulomycetaceae</taxon>
        <taxon>Clydaea</taxon>
    </lineage>
</organism>
<comment type="caution">
    <text evidence="1">The sequence shown here is derived from an EMBL/GenBank/DDBJ whole genome shotgun (WGS) entry which is preliminary data.</text>
</comment>
<name>A0AAD5XYG4_9FUNG</name>
<dbReference type="Proteomes" id="UP001211065">
    <property type="component" value="Unassembled WGS sequence"/>
</dbReference>
<dbReference type="GO" id="GO:0036038">
    <property type="term" value="C:MKS complex"/>
    <property type="evidence" value="ECO:0007669"/>
    <property type="project" value="InterPro"/>
</dbReference>
<dbReference type="Pfam" id="PF09773">
    <property type="entry name" value="Meckelin"/>
    <property type="match status" value="1"/>
</dbReference>
<keyword evidence="2" id="KW-1185">Reference proteome</keyword>
<evidence type="ECO:0000313" key="1">
    <source>
        <dbReference type="EMBL" id="KAJ3213281.1"/>
    </source>
</evidence>
<dbReference type="InterPro" id="IPR019170">
    <property type="entry name" value="Meckelin"/>
</dbReference>
<sequence length="90" mass="10470">MRGKLESFKKKEEPMFVPESSAVEAHLGMNRFLCSFFDKNLKEFQYQMKEKSYFQKYFGVASSDLRDDAFHSTSVGSTLFHGIIKKNKTN</sequence>
<dbReference type="GO" id="GO:0060271">
    <property type="term" value="P:cilium assembly"/>
    <property type="evidence" value="ECO:0007669"/>
    <property type="project" value="InterPro"/>
</dbReference>
<proteinExistence type="predicted"/>
<dbReference type="AlphaFoldDB" id="A0AAD5XYG4"/>
<dbReference type="EMBL" id="JADGJW010000728">
    <property type="protein sequence ID" value="KAJ3213281.1"/>
    <property type="molecule type" value="Genomic_DNA"/>
</dbReference>
<reference evidence="1" key="1">
    <citation type="submission" date="2020-05" db="EMBL/GenBank/DDBJ databases">
        <title>Phylogenomic resolution of chytrid fungi.</title>
        <authorList>
            <person name="Stajich J.E."/>
            <person name="Amses K."/>
            <person name="Simmons R."/>
            <person name="Seto K."/>
            <person name="Myers J."/>
            <person name="Bonds A."/>
            <person name="Quandt C.A."/>
            <person name="Barry K."/>
            <person name="Liu P."/>
            <person name="Grigoriev I."/>
            <person name="Longcore J.E."/>
            <person name="James T.Y."/>
        </authorList>
    </citation>
    <scope>NUCLEOTIDE SEQUENCE</scope>
    <source>
        <strain evidence="1">JEL0476</strain>
    </source>
</reference>
<accession>A0AAD5XYG4</accession>
<protein>
    <submittedName>
        <fullName evidence="1">Uncharacterized protein</fullName>
    </submittedName>
</protein>